<protein>
    <submittedName>
        <fullName evidence="1">Uncharacterized protein</fullName>
    </submittedName>
</protein>
<evidence type="ECO:0000313" key="3">
    <source>
        <dbReference type="Proteomes" id="UP000232958"/>
    </source>
</evidence>
<keyword evidence="3" id="KW-1185">Reference proteome</keyword>
<evidence type="ECO:0000313" key="2">
    <source>
        <dbReference type="EMBL" id="AKN63297.1"/>
    </source>
</evidence>
<dbReference type="Proteomes" id="UP000232958">
    <property type="component" value="Segment"/>
</dbReference>
<gene>
    <name evidence="1" type="ORF">AsGV023</name>
</gene>
<sequence>MVSADTTIDRPDFAPVAVKVKVMDPVADSLKHNAPIVTSSITILPVINLPNGPVTSLTCNKPIQAVGHFNAQHEFVASCNYKEPIVLDEADHLGLVSPKLFFPLQYKSSKSDLPPYEEFCKYLRNDVLLYRRDAVHKSLIEIDGTWIPNVFIDCENRKLSFKGPNGILCQRYIFCKPTAECKILPVALFSNIKRSLYCVTYNLKLKREIMTDFDPKYMSFIVFNKKTGRFYRNCFASIISRSKLSVRFYVMDLLKAQNLVCILIKKRFFTAEYVN</sequence>
<dbReference type="EMBL" id="KC994902">
    <property type="protein sequence ID" value="AHN92062.1"/>
    <property type="molecule type" value="Genomic_DNA"/>
</dbReference>
<evidence type="ECO:0000313" key="1">
    <source>
        <dbReference type="EMBL" id="AHN92062.1"/>
    </source>
</evidence>
<reference evidence="1" key="1">
    <citation type="journal article" date="2014" name="Arch. Virol.">
        <title>Complete genome sequence of Agrotis segetum granulovirus Shanghai strain.</title>
        <authorList>
            <person name="Zhang X."/>
            <person name="Liang Z."/>
            <person name="Yin X."/>
            <person name="Wang J."/>
            <person name="Shao X."/>
        </authorList>
    </citation>
    <scope>NUCLEOTIDE SEQUENCE</scope>
    <source>
        <strain evidence="1">L1</strain>
    </source>
</reference>
<organism evidence="1">
    <name type="scientific">Agrotis segetum granulosis virus</name>
    <name type="common">AsGV</name>
    <name type="synonym">Agrotis segetum granulovirus</name>
    <dbReference type="NCBI Taxonomy" id="10464"/>
    <lineage>
        <taxon>Viruses</taxon>
        <taxon>Viruses incertae sedis</taxon>
        <taxon>Naldaviricetes</taxon>
        <taxon>Lefavirales</taxon>
        <taxon>Baculoviridae</taxon>
        <taxon>Betabaculovirus</taxon>
        <taxon>Betabaculovirus agsegetum</taxon>
    </lineage>
</organism>
<name>A0A023MIB6_GVAS</name>
<organismHost>
    <name type="scientific">Agrotis segetum</name>
    <name type="common">Turnip moth</name>
    <dbReference type="NCBI Taxonomy" id="47767"/>
</organismHost>
<accession>A0A023MIB6</accession>
<proteinExistence type="predicted"/>
<reference evidence="2 3" key="2">
    <citation type="submission" date="2015-05" db="EMBL/GenBank/DDBJ databases">
        <title>Complete Sequence of an Agrotis segetum granulovirus isolate from Europe.</title>
        <authorList>
            <person name="Gueli Alletti G."/>
            <person name="Wennmann J.T."/>
            <person name="Jehle J.A."/>
        </authorList>
    </citation>
    <scope>NUCLEOTIDE SEQUENCE [LARGE SCALE GENOMIC DNA]</scope>
    <source>
        <strain evidence="2 3">DA</strain>
    </source>
</reference>
<dbReference type="EMBL" id="KR584663">
    <property type="protein sequence ID" value="AKN63297.1"/>
    <property type="molecule type" value="Genomic_DNA"/>
</dbReference>